<dbReference type="Proteomes" id="UP000199467">
    <property type="component" value="Unassembled WGS sequence"/>
</dbReference>
<name>A0A1G6U918_9GAMM</name>
<keyword evidence="1" id="KW-0238">DNA-binding</keyword>
<dbReference type="SMART" id="SM00857">
    <property type="entry name" value="Resolvase"/>
    <property type="match status" value="1"/>
</dbReference>
<feature type="coiled-coil region" evidence="3">
    <location>
        <begin position="392"/>
        <end position="469"/>
    </location>
</feature>
<reference evidence="6" key="1">
    <citation type="submission" date="2016-10" db="EMBL/GenBank/DDBJ databases">
        <authorList>
            <person name="Varghese N."/>
            <person name="Submissions S."/>
        </authorList>
    </citation>
    <scope>NUCLEOTIDE SEQUENCE [LARGE SCALE GENOMIC DNA]</scope>
    <source>
        <strain evidence="6">DSM 26382</strain>
    </source>
</reference>
<evidence type="ECO:0000313" key="6">
    <source>
        <dbReference type="Proteomes" id="UP000199467"/>
    </source>
</evidence>
<evidence type="ECO:0000256" key="2">
    <source>
        <dbReference type="ARBA" id="ARBA00023172"/>
    </source>
</evidence>
<evidence type="ECO:0000259" key="4">
    <source>
        <dbReference type="PROSITE" id="PS51737"/>
    </source>
</evidence>
<protein>
    <submittedName>
        <fullName evidence="5">Recombinase zinc beta ribbon domain-containing protein</fullName>
    </submittedName>
</protein>
<dbReference type="InterPro" id="IPR025827">
    <property type="entry name" value="Zn_ribbon_recom_dom"/>
</dbReference>
<keyword evidence="2" id="KW-0233">DNA recombination</keyword>
<dbReference type="Pfam" id="PF07508">
    <property type="entry name" value="Recombinase"/>
    <property type="match status" value="1"/>
</dbReference>
<dbReference type="EMBL" id="FMZQ01000015">
    <property type="protein sequence ID" value="SDD37882.1"/>
    <property type="molecule type" value="Genomic_DNA"/>
</dbReference>
<dbReference type="CDD" id="cd00338">
    <property type="entry name" value="Ser_Recombinase"/>
    <property type="match status" value="1"/>
</dbReference>
<dbReference type="InterPro" id="IPR036162">
    <property type="entry name" value="Resolvase-like_N_sf"/>
</dbReference>
<dbReference type="PROSITE" id="PS51737">
    <property type="entry name" value="RECOMBINASE_DNA_BIND"/>
    <property type="match status" value="1"/>
</dbReference>
<keyword evidence="3" id="KW-0175">Coiled coil</keyword>
<dbReference type="Gene3D" id="3.40.50.1390">
    <property type="entry name" value="Resolvase, N-terminal catalytic domain"/>
    <property type="match status" value="1"/>
</dbReference>
<dbReference type="GO" id="GO:0000150">
    <property type="term" value="F:DNA strand exchange activity"/>
    <property type="evidence" value="ECO:0007669"/>
    <property type="project" value="InterPro"/>
</dbReference>
<evidence type="ECO:0000256" key="1">
    <source>
        <dbReference type="ARBA" id="ARBA00023125"/>
    </source>
</evidence>
<dbReference type="Pfam" id="PF13408">
    <property type="entry name" value="Zn_ribbon_recom"/>
    <property type="match status" value="1"/>
</dbReference>
<dbReference type="Pfam" id="PF00239">
    <property type="entry name" value="Resolvase"/>
    <property type="match status" value="1"/>
</dbReference>
<gene>
    <name evidence="5" type="ORF">SAMN05216576_11570</name>
</gene>
<dbReference type="InterPro" id="IPR006119">
    <property type="entry name" value="Resolv_N"/>
</dbReference>
<dbReference type="Gene3D" id="3.90.1750.20">
    <property type="entry name" value="Putative Large Serine Recombinase, Chain B, Domain 2"/>
    <property type="match status" value="1"/>
</dbReference>
<feature type="domain" description="Recombinase" evidence="4">
    <location>
        <begin position="179"/>
        <end position="296"/>
    </location>
</feature>
<dbReference type="PANTHER" id="PTHR30461">
    <property type="entry name" value="DNA-INVERTASE FROM LAMBDOID PROPHAGE"/>
    <property type="match status" value="1"/>
</dbReference>
<sequence length="561" mass="63872">MSTSEQLRGFSLERQRKLIAEFAAKNGLSVEEENTLEDIGRSSFSDDAQQKELAKFFENLNAGKYEPGDVFALENIDRLTRRGPVDAILKVNQIISKGLKLAIISGNEQRIIEDVNDVFTIINLSIDASRANKESKNKSDKGLSNWQEKRNLAATHKIAMTAQAPAWLDTEIFYIFDEEKKKNIKRRKYVLNEEKAEAVRLIFNLYSSGNGALKIKNILNERNIPTFKGAEYWEPSIITKILKNPATFGLYQPKKQGTGKRDLIAAGEPINDYFPPVITRDLFEQCERIREGNGTRKGRKGKLFTNLFTGLLKCVDCGGPVHLLNPGIDKRNKVQKSIYYLVCKRAKFTKECTTKRVRYDDFETALLKAIQEINLADILNENNPLETLIKKQRSKETEINKKKKLIENFQRQFLENDGDLPSFMISQAKDAEISIKELEEDQRAIASEIAQLNIYNSNVDNAIEELKENADYGTRSKINLLFHEIIKNISLDTENQFYTVRFKNGVMRVITAAGFIATTEEQTPADINQILQSIEGPSIPREIATDAEKLIEYLKAREVIE</sequence>
<dbReference type="InterPro" id="IPR038109">
    <property type="entry name" value="DNA_bind_recomb_sf"/>
</dbReference>
<dbReference type="GO" id="GO:0003677">
    <property type="term" value="F:DNA binding"/>
    <property type="evidence" value="ECO:0007669"/>
    <property type="project" value="UniProtKB-KW"/>
</dbReference>
<accession>A0A1G6U918</accession>
<keyword evidence="6" id="KW-1185">Reference proteome</keyword>
<organism evidence="5 6">
    <name type="scientific">Ectopseudomonas chengduensis</name>
    <dbReference type="NCBI Taxonomy" id="489632"/>
    <lineage>
        <taxon>Bacteria</taxon>
        <taxon>Pseudomonadati</taxon>
        <taxon>Pseudomonadota</taxon>
        <taxon>Gammaproteobacteria</taxon>
        <taxon>Pseudomonadales</taxon>
        <taxon>Pseudomonadaceae</taxon>
        <taxon>Ectopseudomonas</taxon>
    </lineage>
</organism>
<evidence type="ECO:0000256" key="3">
    <source>
        <dbReference type="SAM" id="Coils"/>
    </source>
</evidence>
<dbReference type="AlphaFoldDB" id="A0A1G6U918"/>
<dbReference type="SUPFAM" id="SSF53041">
    <property type="entry name" value="Resolvase-like"/>
    <property type="match status" value="1"/>
</dbReference>
<dbReference type="PANTHER" id="PTHR30461:SF2">
    <property type="entry name" value="SERINE RECOMBINASE PINE-RELATED"/>
    <property type="match status" value="1"/>
</dbReference>
<proteinExistence type="predicted"/>
<dbReference type="InterPro" id="IPR050639">
    <property type="entry name" value="SSR_resolvase"/>
</dbReference>
<dbReference type="InterPro" id="IPR011109">
    <property type="entry name" value="DNA_bind_recombinase_dom"/>
</dbReference>
<evidence type="ECO:0000313" key="5">
    <source>
        <dbReference type="EMBL" id="SDD37882.1"/>
    </source>
</evidence>